<dbReference type="AlphaFoldDB" id="A0A850QNL4"/>
<comment type="caution">
    <text evidence="1">The sequence shown here is derived from an EMBL/GenBank/DDBJ whole genome shotgun (WGS) entry which is preliminary data.</text>
</comment>
<keyword evidence="2" id="KW-1185">Reference proteome</keyword>
<evidence type="ECO:0000313" key="2">
    <source>
        <dbReference type="Proteomes" id="UP000588051"/>
    </source>
</evidence>
<reference evidence="1 2" key="1">
    <citation type="submission" date="2020-06" db="EMBL/GenBank/DDBJ databases">
        <authorList>
            <person name="Qiu C."/>
            <person name="Liu Z."/>
        </authorList>
    </citation>
    <scope>NUCLEOTIDE SEQUENCE [LARGE SCALE GENOMIC DNA]</scope>
    <source>
        <strain evidence="1 2">EM 1</strain>
    </source>
</reference>
<accession>A0A850QNL4</accession>
<gene>
    <name evidence="1" type="ORF">HV832_10665</name>
</gene>
<dbReference type="Proteomes" id="UP000588051">
    <property type="component" value="Unassembled WGS sequence"/>
</dbReference>
<dbReference type="EMBL" id="JABXYJ010000005">
    <property type="protein sequence ID" value="NVO78290.1"/>
    <property type="molecule type" value="Genomic_DNA"/>
</dbReference>
<dbReference type="RefSeq" id="WP_176803811.1">
    <property type="nucleotide sequence ID" value="NZ_JABXYJ010000005.1"/>
</dbReference>
<evidence type="ECO:0000313" key="1">
    <source>
        <dbReference type="EMBL" id="NVO78290.1"/>
    </source>
</evidence>
<name>A0A850QNL4_9BURK</name>
<protein>
    <submittedName>
        <fullName evidence="1">Uncharacterized protein</fullName>
    </submittedName>
</protein>
<sequence length="203" mass="23795">MKKNDKPITAASIVATLDIDRNFNLLLQEVINERAYFRELSRENDENGLNQYIFIEHTDSNGRKFFVDEMIECESQRNFRINLERKETLVTMLKEEKKKLEESGLKFRVANSAKASKARPKTIDNVTITELIERLVRDHNGEKPMTIWTHFKVSLEEWTDNKVTDSGKGQNSRYHFQINDDKGTYTFGTFRKKIRTIKKTNGI</sequence>
<organism evidence="1 2">
    <name type="scientific">Undibacterium oligocarboniphilum</name>
    <dbReference type="NCBI Taxonomy" id="666702"/>
    <lineage>
        <taxon>Bacteria</taxon>
        <taxon>Pseudomonadati</taxon>
        <taxon>Pseudomonadota</taxon>
        <taxon>Betaproteobacteria</taxon>
        <taxon>Burkholderiales</taxon>
        <taxon>Oxalobacteraceae</taxon>
        <taxon>Undibacterium</taxon>
    </lineage>
</organism>
<proteinExistence type="predicted"/>